<keyword evidence="1" id="KW-0812">Transmembrane</keyword>
<dbReference type="Gene3D" id="3.40.50.150">
    <property type="entry name" value="Vaccinia Virus protein VP39"/>
    <property type="match status" value="1"/>
</dbReference>
<keyword evidence="1" id="KW-0472">Membrane</keyword>
<comment type="caution">
    <text evidence="3">The sequence shown here is derived from an EMBL/GenBank/DDBJ whole genome shotgun (WGS) entry which is preliminary data.</text>
</comment>
<organism evidence="3 4">
    <name type="scientific">Sinanodonta woodiana</name>
    <name type="common">Chinese pond mussel</name>
    <name type="synonym">Anodonta woodiana</name>
    <dbReference type="NCBI Taxonomy" id="1069815"/>
    <lineage>
        <taxon>Eukaryota</taxon>
        <taxon>Metazoa</taxon>
        <taxon>Spiralia</taxon>
        <taxon>Lophotrochozoa</taxon>
        <taxon>Mollusca</taxon>
        <taxon>Bivalvia</taxon>
        <taxon>Autobranchia</taxon>
        <taxon>Heteroconchia</taxon>
        <taxon>Palaeoheterodonta</taxon>
        <taxon>Unionida</taxon>
        <taxon>Unionoidea</taxon>
        <taxon>Unionidae</taxon>
        <taxon>Unioninae</taxon>
        <taxon>Sinanodonta</taxon>
    </lineage>
</organism>
<dbReference type="EMBL" id="JBJQND010000008">
    <property type="protein sequence ID" value="KAL3869885.1"/>
    <property type="molecule type" value="Genomic_DNA"/>
</dbReference>
<evidence type="ECO:0000313" key="4">
    <source>
        <dbReference type="Proteomes" id="UP001634394"/>
    </source>
</evidence>
<evidence type="ECO:0000256" key="1">
    <source>
        <dbReference type="SAM" id="Phobius"/>
    </source>
</evidence>
<evidence type="ECO:0000313" key="3">
    <source>
        <dbReference type="EMBL" id="KAL3869885.1"/>
    </source>
</evidence>
<protein>
    <recommendedName>
        <fullName evidence="2">Methyltransferase type 11 domain-containing protein</fullName>
    </recommendedName>
</protein>
<keyword evidence="4" id="KW-1185">Reference proteome</keyword>
<dbReference type="PANTHER" id="PTHR45036:SF1">
    <property type="entry name" value="METHYLTRANSFERASE LIKE 7A"/>
    <property type="match status" value="1"/>
</dbReference>
<gene>
    <name evidence="3" type="ORF">ACJMK2_042512</name>
</gene>
<dbReference type="AlphaFoldDB" id="A0ABD3W7K1"/>
<dbReference type="PANTHER" id="PTHR45036">
    <property type="entry name" value="METHYLTRANSFERASE LIKE 7B"/>
    <property type="match status" value="1"/>
</dbReference>
<sequence>MAKIDADIGSFLWNIFPFAVGLSLIYVFRRNIHSSIKSRRSRLFAWILNRFTTKVNKILRKEKENAFRYLECHREKLGHSLFVLEIGAGPASNFDYYPRGTEIVCLDPNPYFESYVEQNAHKHENIRLSRVVQGFAEEMGDLEDSSFDAVVSTLVMCSVRDPRKALDEVKRVLKPGGIFIFVEHVAAREGSFVNKIQQMMNPVWKTLCDGCNLTRNTASYIKNTGFSDVDIVNFHLKWGFRFLTYFIRPSIYGCAVKGTST</sequence>
<name>A0ABD3W7K1_SINWO</name>
<dbReference type="CDD" id="cd02440">
    <property type="entry name" value="AdoMet_MTases"/>
    <property type="match status" value="1"/>
</dbReference>
<evidence type="ECO:0000259" key="2">
    <source>
        <dbReference type="Pfam" id="PF08241"/>
    </source>
</evidence>
<dbReference type="InterPro" id="IPR029063">
    <property type="entry name" value="SAM-dependent_MTases_sf"/>
</dbReference>
<keyword evidence="1" id="KW-1133">Transmembrane helix</keyword>
<reference evidence="3 4" key="1">
    <citation type="submission" date="2024-11" db="EMBL/GenBank/DDBJ databases">
        <title>Chromosome-level genome assembly of the freshwater bivalve Anodonta woodiana.</title>
        <authorList>
            <person name="Chen X."/>
        </authorList>
    </citation>
    <scope>NUCLEOTIDE SEQUENCE [LARGE SCALE GENOMIC DNA]</scope>
    <source>
        <strain evidence="3">MN2024</strain>
        <tissue evidence="3">Gills</tissue>
    </source>
</reference>
<dbReference type="Proteomes" id="UP001634394">
    <property type="component" value="Unassembled WGS sequence"/>
</dbReference>
<dbReference type="InterPro" id="IPR013216">
    <property type="entry name" value="Methyltransf_11"/>
</dbReference>
<feature type="transmembrane region" description="Helical" evidence="1">
    <location>
        <begin position="12"/>
        <end position="32"/>
    </location>
</feature>
<feature type="domain" description="Methyltransferase type 11" evidence="2">
    <location>
        <begin position="84"/>
        <end position="181"/>
    </location>
</feature>
<accession>A0ABD3W7K1</accession>
<dbReference type="InterPro" id="IPR052356">
    <property type="entry name" value="Thiol_S-MT"/>
</dbReference>
<proteinExistence type="predicted"/>
<dbReference type="Pfam" id="PF08241">
    <property type="entry name" value="Methyltransf_11"/>
    <property type="match status" value="1"/>
</dbReference>
<dbReference type="SUPFAM" id="SSF53335">
    <property type="entry name" value="S-adenosyl-L-methionine-dependent methyltransferases"/>
    <property type="match status" value="1"/>
</dbReference>